<dbReference type="OMA" id="KLCFLEM"/>
<dbReference type="KEGG" id="mcc:710149"/>
<reference evidence="9" key="3">
    <citation type="submission" date="2025-08" db="UniProtKB">
        <authorList>
            <consortium name="Ensembl"/>
        </authorList>
    </citation>
    <scope>IDENTIFICATION</scope>
    <source>
        <strain evidence="9">17573</strain>
    </source>
</reference>
<dbReference type="PROSITE" id="PS50835">
    <property type="entry name" value="IG_LIKE"/>
    <property type="match status" value="1"/>
</dbReference>
<dbReference type="FunFam" id="2.60.40.10:FF:002313">
    <property type="entry name" value="T cell receptor alpha variable 18"/>
    <property type="match status" value="1"/>
</dbReference>
<keyword evidence="3" id="KW-1064">Adaptive immunity</keyword>
<keyword evidence="1 7" id="KW-0732">Signal</keyword>
<keyword evidence="4" id="KW-0675">Receptor</keyword>
<dbReference type="InParanoid" id="A0A5F7ZUA6"/>
<evidence type="ECO:0000313" key="9">
    <source>
        <dbReference type="Ensembl" id="ENSMMUP00000068748.1"/>
    </source>
</evidence>
<dbReference type="Ensembl" id="ENSMMUT00000079399.1">
    <property type="protein sequence ID" value="ENSMMUP00000068748.1"/>
    <property type="gene ID" value="ENSMMUG00000061119.1"/>
</dbReference>
<protein>
    <recommendedName>
        <fullName evidence="8">Ig-like domain-containing protein</fullName>
    </recommendedName>
</protein>
<proteinExistence type="predicted"/>
<reference evidence="10" key="1">
    <citation type="journal article" date="2007" name="Science">
        <title>Evolutionary and biomedical insights from the rhesus macaque genome.</title>
        <authorList>
            <person name="Gibbs R.A."/>
            <person name="Rogers J."/>
            <person name="Katze M.G."/>
            <person name="Bumgarner R."/>
            <person name="Weinstock G.M."/>
            <person name="Mardis E.R."/>
            <person name="Remington K.A."/>
            <person name="Strausberg R.L."/>
            <person name="Venter J.C."/>
            <person name="Wilson R.K."/>
            <person name="Batzer M.A."/>
            <person name="Bustamante C.D."/>
            <person name="Eichler E.E."/>
            <person name="Hahn M.W."/>
            <person name="Hardison R.C."/>
            <person name="Makova K.D."/>
            <person name="Miller W."/>
            <person name="Milosavljevic A."/>
            <person name="Palermo R.E."/>
            <person name="Siepel A."/>
            <person name="Sikela J.M."/>
            <person name="Attaway T."/>
            <person name="Bell S."/>
            <person name="Bernard K.E."/>
            <person name="Buhay C.J."/>
            <person name="Chandrabose M.N."/>
            <person name="Dao M."/>
            <person name="Davis C."/>
            <person name="Delehaunty K.D."/>
            <person name="Ding Y."/>
            <person name="Dinh H.H."/>
            <person name="Dugan-Rocha S."/>
            <person name="Fulton L.A."/>
            <person name="Gabisi R.A."/>
            <person name="Garner T.T."/>
            <person name="Godfrey J."/>
            <person name="Hawes A.C."/>
            <person name="Hernandez J."/>
            <person name="Hines S."/>
            <person name="Holder M."/>
            <person name="Hume J."/>
            <person name="Jhangiani S.N."/>
            <person name="Joshi V."/>
            <person name="Khan Z.M."/>
            <person name="Kirkness E.F."/>
            <person name="Cree A."/>
            <person name="Fowler R.G."/>
            <person name="Lee S."/>
            <person name="Lewis L.R."/>
            <person name="Li Z."/>
            <person name="Liu Y.-S."/>
            <person name="Moore S.M."/>
            <person name="Muzny D."/>
            <person name="Nazareth L.V."/>
            <person name="Ngo D.N."/>
            <person name="Okwuonu G.O."/>
            <person name="Pai G."/>
            <person name="Parker D."/>
            <person name="Paul H.A."/>
            <person name="Pfannkoch C."/>
            <person name="Pohl C.S."/>
            <person name="Rogers Y.-H.C."/>
            <person name="Ruiz S.J."/>
            <person name="Sabo A."/>
            <person name="Santibanez J."/>
            <person name="Schneider B.W."/>
            <person name="Smith S.M."/>
            <person name="Sodergren E."/>
            <person name="Svatek A.F."/>
            <person name="Utterback T.R."/>
            <person name="Vattathil S."/>
            <person name="Warren W."/>
            <person name="White C.S."/>
            <person name="Chinwalla A.T."/>
            <person name="Feng Y."/>
            <person name="Halpern A.L."/>
            <person name="Hillier L.W."/>
            <person name="Huang X."/>
            <person name="Minx P."/>
            <person name="Nelson J.O."/>
            <person name="Pepin K.H."/>
            <person name="Qin X."/>
            <person name="Sutton G.G."/>
            <person name="Venter E."/>
            <person name="Walenz B.P."/>
            <person name="Wallis J.W."/>
            <person name="Worley K.C."/>
            <person name="Yang S.-P."/>
            <person name="Jones S.M."/>
            <person name="Marra M.A."/>
            <person name="Rocchi M."/>
            <person name="Schein J.E."/>
            <person name="Baertsch R."/>
            <person name="Clarke L."/>
            <person name="Csuros M."/>
            <person name="Glasscock J."/>
            <person name="Harris R.A."/>
            <person name="Havlak P."/>
            <person name="Jackson A.R."/>
            <person name="Jiang H."/>
            <person name="Liu Y."/>
            <person name="Messina D.N."/>
            <person name="Shen Y."/>
            <person name="Song H.X.-Z."/>
            <person name="Wylie T."/>
            <person name="Zhang L."/>
            <person name="Birney E."/>
            <person name="Han K."/>
            <person name="Konkel M.K."/>
            <person name="Lee J."/>
            <person name="Smit A.F.A."/>
            <person name="Ullmer B."/>
            <person name="Wang H."/>
            <person name="Xing J."/>
            <person name="Burhans R."/>
            <person name="Cheng Z."/>
            <person name="Karro J.E."/>
            <person name="Ma J."/>
            <person name="Raney B."/>
            <person name="She X."/>
            <person name="Cox M.J."/>
            <person name="Demuth J.P."/>
            <person name="Dumas L.J."/>
            <person name="Han S.-G."/>
            <person name="Hopkins J."/>
            <person name="Karimpour-Fard A."/>
            <person name="Kim Y.H."/>
            <person name="Pollack J.R."/>
            <person name="Vinar T."/>
            <person name="Addo-Quaye C."/>
            <person name="Degenhardt J."/>
            <person name="Denby A."/>
            <person name="Hubisz M.J."/>
            <person name="Indap A."/>
            <person name="Kosiol C."/>
            <person name="Lahn B.T."/>
            <person name="Lawson H.A."/>
            <person name="Marklein A."/>
            <person name="Nielsen R."/>
            <person name="Vallender E.J."/>
            <person name="Clark A.G."/>
            <person name="Ferguson B."/>
            <person name="Hernandez R.D."/>
            <person name="Hirani K."/>
            <person name="Kehrer-Sawatzki H."/>
            <person name="Kolb J."/>
            <person name="Patil S."/>
            <person name="Pu L.-L."/>
            <person name="Ren Y."/>
            <person name="Smith D.G."/>
            <person name="Wheeler D.A."/>
            <person name="Schenck I."/>
            <person name="Ball E.V."/>
            <person name="Chen R."/>
            <person name="Cooper D.N."/>
            <person name="Giardine B."/>
            <person name="Hsu F."/>
            <person name="Kent W.J."/>
            <person name="Lesk A."/>
            <person name="Nelson D.L."/>
            <person name="O'brien W.E."/>
            <person name="Pruefer K."/>
            <person name="Stenson P.D."/>
            <person name="Wallace J.C."/>
            <person name="Ke H."/>
            <person name="Liu X.-M."/>
            <person name="Wang P."/>
            <person name="Xiang A.P."/>
            <person name="Yang F."/>
            <person name="Barber G.P."/>
            <person name="Haussler D."/>
            <person name="Karolchik D."/>
            <person name="Kern A.D."/>
            <person name="Kuhn R.M."/>
            <person name="Smith K.E."/>
            <person name="Zwieg A.S."/>
        </authorList>
    </citation>
    <scope>NUCLEOTIDE SEQUENCE [LARGE SCALE GENOMIC DNA]</scope>
    <source>
        <strain evidence="10">17573</strain>
    </source>
</reference>
<sequence length="228" mass="25241">MLFASCSGLVILLIIRRTNGDSVTQTEGPVTLPERAALTLNCTYQTSYSAFIFWYVQYPNKEPELLLKSSENQETNSRGFQASHVKSDSSFHLEKPSVQLSDSAVYYCVLRDTVGGTAARAQHKPRGPQVGPGCQRLWEGALFSVSRVLPCSLPPCNSSSDSLVPRSHGDFTLHHTEELGEEQSKAEPKLCFLEMLLSSVQMSLLPLRWHTFLRSDINLLCDSSVGLC</sequence>
<dbReference type="SMR" id="A0A5F7ZUA6"/>
<dbReference type="Proteomes" id="UP000006718">
    <property type="component" value="Chromosome 7"/>
</dbReference>
<organism evidence="9 10">
    <name type="scientific">Macaca mulatta</name>
    <name type="common">Rhesus macaque</name>
    <dbReference type="NCBI Taxonomy" id="9544"/>
    <lineage>
        <taxon>Eukaryota</taxon>
        <taxon>Metazoa</taxon>
        <taxon>Chordata</taxon>
        <taxon>Craniata</taxon>
        <taxon>Vertebrata</taxon>
        <taxon>Euteleostomi</taxon>
        <taxon>Mammalia</taxon>
        <taxon>Eutheria</taxon>
        <taxon>Euarchontoglires</taxon>
        <taxon>Primates</taxon>
        <taxon>Haplorrhini</taxon>
        <taxon>Catarrhini</taxon>
        <taxon>Cercopithecidae</taxon>
        <taxon>Cercopithecinae</taxon>
        <taxon>Macaca</taxon>
    </lineage>
</organism>
<evidence type="ECO:0000256" key="3">
    <source>
        <dbReference type="ARBA" id="ARBA00023130"/>
    </source>
</evidence>
<dbReference type="OrthoDB" id="8947657at2759"/>
<dbReference type="InterPro" id="IPR003599">
    <property type="entry name" value="Ig_sub"/>
</dbReference>
<dbReference type="InterPro" id="IPR051287">
    <property type="entry name" value="TCR_variable_region"/>
</dbReference>
<dbReference type="GeneID" id="710149"/>
<keyword evidence="6" id="KW-1279">T cell receptor</keyword>
<evidence type="ECO:0000256" key="6">
    <source>
        <dbReference type="ARBA" id="ARBA00043266"/>
    </source>
</evidence>
<dbReference type="GeneTree" id="ENSGT00940000153073"/>
<evidence type="ECO:0000313" key="10">
    <source>
        <dbReference type="Proteomes" id="UP000006718"/>
    </source>
</evidence>
<dbReference type="GO" id="GO:0002250">
    <property type="term" value="P:adaptive immune response"/>
    <property type="evidence" value="ECO:0007669"/>
    <property type="project" value="UniProtKB-KW"/>
</dbReference>
<feature type="domain" description="Ig-like" evidence="8">
    <location>
        <begin position="21"/>
        <end position="124"/>
    </location>
</feature>
<evidence type="ECO:0000256" key="7">
    <source>
        <dbReference type="SAM" id="SignalP"/>
    </source>
</evidence>
<dbReference type="RefSeq" id="XP_014998747.1">
    <property type="nucleotide sequence ID" value="XM_015143261.2"/>
</dbReference>
<dbReference type="PANTHER" id="PTHR19367">
    <property type="entry name" value="T-CELL RECEPTOR ALPHA CHAIN V REGION"/>
    <property type="match status" value="1"/>
</dbReference>
<evidence type="ECO:0000256" key="2">
    <source>
        <dbReference type="ARBA" id="ARBA00022859"/>
    </source>
</evidence>
<feature type="signal peptide" evidence="7">
    <location>
        <begin position="1"/>
        <end position="20"/>
    </location>
</feature>
<dbReference type="AlphaFoldDB" id="A0A5F7ZUA6"/>
<dbReference type="SMART" id="SM00406">
    <property type="entry name" value="IGv"/>
    <property type="match status" value="1"/>
</dbReference>
<feature type="chain" id="PRO_5023903118" description="Ig-like domain-containing protein" evidence="7">
    <location>
        <begin position="21"/>
        <end position="228"/>
    </location>
</feature>
<evidence type="ECO:0000256" key="5">
    <source>
        <dbReference type="ARBA" id="ARBA00023319"/>
    </source>
</evidence>
<keyword evidence="2" id="KW-0391">Immunity</keyword>
<dbReference type="SMART" id="SM00409">
    <property type="entry name" value="IG"/>
    <property type="match status" value="1"/>
</dbReference>
<reference evidence="9" key="4">
    <citation type="submission" date="2025-09" db="UniProtKB">
        <authorList>
            <consortium name="Ensembl"/>
        </authorList>
    </citation>
    <scope>IDENTIFICATION</scope>
    <source>
        <strain evidence="9">17573</strain>
    </source>
</reference>
<name>A0A5F7ZUA6_MACMU</name>
<dbReference type="InterPro" id="IPR013106">
    <property type="entry name" value="Ig_V-set"/>
</dbReference>
<dbReference type="VEuPathDB" id="HostDB:ENSMMUG00000061119"/>
<dbReference type="SUPFAM" id="SSF48726">
    <property type="entry name" value="Immunoglobulin"/>
    <property type="match status" value="1"/>
</dbReference>
<dbReference type="STRING" id="9544.ENSMMUP00000068748"/>
<dbReference type="InterPro" id="IPR036179">
    <property type="entry name" value="Ig-like_dom_sf"/>
</dbReference>
<evidence type="ECO:0000256" key="4">
    <source>
        <dbReference type="ARBA" id="ARBA00023170"/>
    </source>
</evidence>
<keyword evidence="10" id="KW-1185">Reference proteome</keyword>
<dbReference type="Gene3D" id="2.60.40.10">
    <property type="entry name" value="Immunoglobulins"/>
    <property type="match status" value="1"/>
</dbReference>
<reference evidence="9" key="2">
    <citation type="submission" date="2019-01" db="EMBL/GenBank/DDBJ databases">
        <authorList>
            <person name="Graves T."/>
            <person name="Eichler E.E."/>
            <person name="Wilson R.K."/>
        </authorList>
    </citation>
    <scope>NUCLEOTIDE SEQUENCE [LARGE SCALE GENOMIC DNA]</scope>
    <source>
        <strain evidence="9">17573</strain>
    </source>
</reference>
<accession>A0A5F7ZUA6</accession>
<dbReference type="InterPro" id="IPR013783">
    <property type="entry name" value="Ig-like_fold"/>
</dbReference>
<dbReference type="GO" id="GO:0042101">
    <property type="term" value="C:T cell receptor complex"/>
    <property type="evidence" value="ECO:0007669"/>
    <property type="project" value="UniProtKB-KW"/>
</dbReference>
<dbReference type="Pfam" id="PF07686">
    <property type="entry name" value="V-set"/>
    <property type="match status" value="1"/>
</dbReference>
<keyword evidence="5" id="KW-0393">Immunoglobulin domain</keyword>
<dbReference type="InterPro" id="IPR007110">
    <property type="entry name" value="Ig-like_dom"/>
</dbReference>
<gene>
    <name evidence="9" type="primary">LOC710149</name>
</gene>
<evidence type="ECO:0000256" key="1">
    <source>
        <dbReference type="ARBA" id="ARBA00022729"/>
    </source>
</evidence>
<dbReference type="PANTHER" id="PTHR19367:SF42">
    <property type="entry name" value="T CELL RECEPTOR ALPHA VARIABLE 18"/>
    <property type="match status" value="1"/>
</dbReference>
<evidence type="ECO:0000259" key="8">
    <source>
        <dbReference type="PROSITE" id="PS50835"/>
    </source>
</evidence>